<evidence type="ECO:0000313" key="2">
    <source>
        <dbReference type="Proteomes" id="UP000276133"/>
    </source>
</evidence>
<dbReference type="EMBL" id="REGN01006123">
    <property type="protein sequence ID" value="RNA10729.1"/>
    <property type="molecule type" value="Genomic_DNA"/>
</dbReference>
<gene>
    <name evidence="1" type="ORF">BpHYR1_009502</name>
</gene>
<keyword evidence="2" id="KW-1185">Reference proteome</keyword>
<protein>
    <submittedName>
        <fullName evidence="1">Uncharacterized protein</fullName>
    </submittedName>
</protein>
<dbReference type="Proteomes" id="UP000276133">
    <property type="component" value="Unassembled WGS sequence"/>
</dbReference>
<organism evidence="1 2">
    <name type="scientific">Brachionus plicatilis</name>
    <name type="common">Marine rotifer</name>
    <name type="synonym">Brachionus muelleri</name>
    <dbReference type="NCBI Taxonomy" id="10195"/>
    <lineage>
        <taxon>Eukaryota</taxon>
        <taxon>Metazoa</taxon>
        <taxon>Spiralia</taxon>
        <taxon>Gnathifera</taxon>
        <taxon>Rotifera</taxon>
        <taxon>Eurotatoria</taxon>
        <taxon>Monogononta</taxon>
        <taxon>Pseudotrocha</taxon>
        <taxon>Ploima</taxon>
        <taxon>Brachionidae</taxon>
        <taxon>Brachionus</taxon>
    </lineage>
</organism>
<reference evidence="1 2" key="1">
    <citation type="journal article" date="2018" name="Sci. Rep.">
        <title>Genomic signatures of local adaptation to the degree of environmental predictability in rotifers.</title>
        <authorList>
            <person name="Franch-Gras L."/>
            <person name="Hahn C."/>
            <person name="Garcia-Roger E.M."/>
            <person name="Carmona M.J."/>
            <person name="Serra M."/>
            <person name="Gomez A."/>
        </authorList>
    </citation>
    <scope>NUCLEOTIDE SEQUENCE [LARGE SCALE GENOMIC DNA]</scope>
    <source>
        <strain evidence="1">HYR1</strain>
    </source>
</reference>
<name>A0A3M7QHG2_BRAPC</name>
<dbReference type="AlphaFoldDB" id="A0A3M7QHG2"/>
<evidence type="ECO:0000313" key="1">
    <source>
        <dbReference type="EMBL" id="RNA10729.1"/>
    </source>
</evidence>
<proteinExistence type="predicted"/>
<accession>A0A3M7QHG2</accession>
<sequence length="84" mass="9537">METGAVQPTILPKLSQNPRILKNQKVGPLFDAGQLDWMAWTDGLVQKLSLFALFYESFYYKQEKGLKVKNKKSSIKPSNGSYIL</sequence>
<comment type="caution">
    <text evidence="1">The sequence shown here is derived from an EMBL/GenBank/DDBJ whole genome shotgun (WGS) entry which is preliminary data.</text>
</comment>